<feature type="compositionally biased region" description="Low complexity" evidence="1">
    <location>
        <begin position="134"/>
        <end position="144"/>
    </location>
</feature>
<feature type="compositionally biased region" description="Polar residues" evidence="1">
    <location>
        <begin position="479"/>
        <end position="491"/>
    </location>
</feature>
<proteinExistence type="predicted"/>
<gene>
    <name evidence="2" type="ORF">ACHAWO_007666</name>
</gene>
<protein>
    <submittedName>
        <fullName evidence="2">Uncharacterized protein</fullName>
    </submittedName>
</protein>
<feature type="compositionally biased region" description="Low complexity" evidence="1">
    <location>
        <begin position="78"/>
        <end position="91"/>
    </location>
</feature>
<evidence type="ECO:0000313" key="3">
    <source>
        <dbReference type="Proteomes" id="UP001530400"/>
    </source>
</evidence>
<feature type="compositionally biased region" description="Basic residues" evidence="1">
    <location>
        <begin position="1"/>
        <end position="11"/>
    </location>
</feature>
<evidence type="ECO:0000256" key="1">
    <source>
        <dbReference type="SAM" id="MobiDB-lite"/>
    </source>
</evidence>
<feature type="compositionally biased region" description="Low complexity" evidence="1">
    <location>
        <begin position="12"/>
        <end position="40"/>
    </location>
</feature>
<dbReference type="AlphaFoldDB" id="A0ABD3Q3G0"/>
<keyword evidence="3" id="KW-1185">Reference proteome</keyword>
<feature type="region of interest" description="Disordered" evidence="1">
    <location>
        <begin position="1"/>
        <end position="144"/>
    </location>
</feature>
<sequence>MSSGRQQRRKSGSSGYYTQSTGYSRSSGYYTQSTGYGQSTVGQSSSVDYSYRSKYTDPSYGSSGYSDEYEDMYGDEASQYSSVSRGQQQSRQYEDMGSRSQGYTTEFDDSTIRSSQNERSSHASAVRRDDEVISQRSYRSTTSRSAAAFRSDDFSVSGGSNATTIADGGRGRCPYQIEFSVNNTGKQMSASKRIISFRFGFADGKSIMQGKSGVECRGEEHDVLITWSITGGKRSIHVDGREIHFQAGKRGPTSTNPSRRADIFEAAWQMPDDHVCKLLCYAYKPSMGSPEKKDKNSKQYNLIIDGRSFFDLPQIFDLGLKGLGMVKAAPRELPPMVIEANGADLLGFMPPPHMPKADDAVKRDVQSRIQAQRELLKSRQKSLASNSNRSRQSLARGHSSNSSVITMGSHHSGYSTESNLIYMTDRLNLSDNDRTVNISSNAPSELDEARRRQAELQIPESSPLQQHQSPCLQHPALPSSHTHLQMTPVQM</sequence>
<dbReference type="EMBL" id="JALLPJ020000340">
    <property type="protein sequence ID" value="KAL3794892.1"/>
    <property type="molecule type" value="Genomic_DNA"/>
</dbReference>
<reference evidence="2 3" key="1">
    <citation type="submission" date="2024-10" db="EMBL/GenBank/DDBJ databases">
        <title>Updated reference genomes for cyclostephanoid diatoms.</title>
        <authorList>
            <person name="Roberts W.R."/>
            <person name="Alverson A.J."/>
        </authorList>
    </citation>
    <scope>NUCLEOTIDE SEQUENCE [LARGE SCALE GENOMIC DNA]</scope>
    <source>
        <strain evidence="2 3">AJA010-31</strain>
    </source>
</reference>
<feature type="region of interest" description="Disordered" evidence="1">
    <location>
        <begin position="433"/>
        <end position="491"/>
    </location>
</feature>
<comment type="caution">
    <text evidence="2">The sequence shown here is derived from an EMBL/GenBank/DDBJ whole genome shotgun (WGS) entry which is preliminary data.</text>
</comment>
<dbReference type="Proteomes" id="UP001530400">
    <property type="component" value="Unassembled WGS sequence"/>
</dbReference>
<feature type="region of interest" description="Disordered" evidence="1">
    <location>
        <begin position="377"/>
        <end position="410"/>
    </location>
</feature>
<feature type="compositionally biased region" description="Polar residues" evidence="1">
    <location>
        <begin position="433"/>
        <end position="443"/>
    </location>
</feature>
<name>A0ABD3Q3G0_9STRA</name>
<evidence type="ECO:0000313" key="2">
    <source>
        <dbReference type="EMBL" id="KAL3794892.1"/>
    </source>
</evidence>
<organism evidence="2 3">
    <name type="scientific">Cyclotella atomus</name>
    <dbReference type="NCBI Taxonomy" id="382360"/>
    <lineage>
        <taxon>Eukaryota</taxon>
        <taxon>Sar</taxon>
        <taxon>Stramenopiles</taxon>
        <taxon>Ochrophyta</taxon>
        <taxon>Bacillariophyta</taxon>
        <taxon>Coscinodiscophyceae</taxon>
        <taxon>Thalassiosirophycidae</taxon>
        <taxon>Stephanodiscales</taxon>
        <taxon>Stephanodiscaceae</taxon>
        <taxon>Cyclotella</taxon>
    </lineage>
</organism>
<feature type="compositionally biased region" description="Polar residues" evidence="1">
    <location>
        <begin position="381"/>
        <end position="406"/>
    </location>
</feature>
<accession>A0ABD3Q3G0</accession>
<feature type="compositionally biased region" description="Polar residues" evidence="1">
    <location>
        <begin position="459"/>
        <end position="471"/>
    </location>
</feature>